<evidence type="ECO:0000313" key="1">
    <source>
        <dbReference type="Proteomes" id="UP000095281"/>
    </source>
</evidence>
<protein>
    <submittedName>
        <fullName evidence="2">Uncharacterized protein</fullName>
    </submittedName>
</protein>
<organism evidence="1 2">
    <name type="scientific">Meloidogyne hapla</name>
    <name type="common">Root-knot nematode worm</name>
    <dbReference type="NCBI Taxonomy" id="6305"/>
    <lineage>
        <taxon>Eukaryota</taxon>
        <taxon>Metazoa</taxon>
        <taxon>Ecdysozoa</taxon>
        <taxon>Nematoda</taxon>
        <taxon>Chromadorea</taxon>
        <taxon>Rhabditida</taxon>
        <taxon>Tylenchina</taxon>
        <taxon>Tylenchomorpha</taxon>
        <taxon>Tylenchoidea</taxon>
        <taxon>Meloidogynidae</taxon>
        <taxon>Meloidogyninae</taxon>
        <taxon>Meloidogyne</taxon>
    </lineage>
</organism>
<sequence length="111" mass="13117">MEGEIFKELEINVENENAEGEKPNLNFLINTYTDYAYTINDILKDYENIKNEKFIQEIKKVFPERCINSSLLEKVDLPMVEKPKKSMVEKATDYIFNIFTRTQNKEENIGQ</sequence>
<keyword evidence="1" id="KW-1185">Reference proteome</keyword>
<proteinExistence type="predicted"/>
<dbReference type="WBParaSite" id="MhA1_Contig891.frz3.gene1">
    <property type="protein sequence ID" value="MhA1_Contig891.frz3.gene1"/>
    <property type="gene ID" value="MhA1_Contig891.frz3.gene1"/>
</dbReference>
<reference evidence="2" key="1">
    <citation type="submission" date="2016-11" db="UniProtKB">
        <authorList>
            <consortium name="WormBaseParasite"/>
        </authorList>
    </citation>
    <scope>IDENTIFICATION</scope>
</reference>
<evidence type="ECO:0000313" key="2">
    <source>
        <dbReference type="WBParaSite" id="MhA1_Contig891.frz3.gene1"/>
    </source>
</evidence>
<dbReference type="AlphaFoldDB" id="A0A1I8C205"/>
<name>A0A1I8C205_MELHA</name>
<accession>A0A1I8C205</accession>
<dbReference type="Proteomes" id="UP000095281">
    <property type="component" value="Unplaced"/>
</dbReference>